<reference evidence="2 3" key="1">
    <citation type="submission" date="2013-06" db="EMBL/GenBank/DDBJ databases">
        <authorList>
            <person name="Weinstock G."/>
            <person name="Sodergren E."/>
            <person name="Lobos E.A."/>
            <person name="Fulton L."/>
            <person name="Fulton R."/>
            <person name="Courtney L."/>
            <person name="Fronick C."/>
            <person name="O'Laughlin M."/>
            <person name="Godfrey J."/>
            <person name="Wilson R.M."/>
            <person name="Miner T."/>
            <person name="Farmer C."/>
            <person name="Delehaunty K."/>
            <person name="Cordes M."/>
            <person name="Minx P."/>
            <person name="Tomlinson C."/>
            <person name="Chen J."/>
            <person name="Wollam A."/>
            <person name="Pepin K.H."/>
            <person name="Bhonagiri V."/>
            <person name="Zhang X."/>
            <person name="Warren W."/>
            <person name="Mitreva M."/>
            <person name="Mardis E.R."/>
            <person name="Wilson R.K."/>
        </authorList>
    </citation>
    <scope>NUCLEOTIDE SEQUENCE [LARGE SCALE GENOMIC DNA]</scope>
    <source>
        <strain evidence="2 3">JCP8108</strain>
    </source>
</reference>
<accession>S4I420</accession>
<evidence type="ECO:0000313" key="2">
    <source>
        <dbReference type="EMBL" id="EPI48840.1"/>
    </source>
</evidence>
<protein>
    <submittedName>
        <fullName evidence="2">Uncharacterized protein</fullName>
    </submittedName>
</protein>
<proteinExistence type="predicted"/>
<gene>
    <name evidence="2" type="ORF">HMPREF1581_00519</name>
</gene>
<dbReference type="EMBL" id="ATJJ01000024">
    <property type="protein sequence ID" value="EPI48840.1"/>
    <property type="molecule type" value="Genomic_DNA"/>
</dbReference>
<name>S4I420_GARVA</name>
<evidence type="ECO:0000256" key="1">
    <source>
        <dbReference type="SAM" id="Phobius"/>
    </source>
</evidence>
<dbReference type="Proteomes" id="UP000014521">
    <property type="component" value="Unassembled WGS sequence"/>
</dbReference>
<evidence type="ECO:0000313" key="3">
    <source>
        <dbReference type="Proteomes" id="UP000014521"/>
    </source>
</evidence>
<comment type="caution">
    <text evidence="2">The sequence shown here is derived from an EMBL/GenBank/DDBJ whole genome shotgun (WGS) entry which is preliminary data.</text>
</comment>
<organism evidence="2 3">
    <name type="scientific">Gardnerella vaginalis JCP8108</name>
    <dbReference type="NCBI Taxonomy" id="1261066"/>
    <lineage>
        <taxon>Bacteria</taxon>
        <taxon>Bacillati</taxon>
        <taxon>Actinomycetota</taxon>
        <taxon>Actinomycetes</taxon>
        <taxon>Bifidobacteriales</taxon>
        <taxon>Bifidobacteriaceae</taxon>
        <taxon>Gardnerella</taxon>
    </lineage>
</organism>
<keyword evidence="1" id="KW-1133">Transmembrane helix</keyword>
<sequence length="44" mass="5011">MTFLLSRVCSQNRQIRKQTRASVLGFVSIFGVLVNKRGKVFLVL</sequence>
<keyword evidence="1" id="KW-0812">Transmembrane</keyword>
<keyword evidence="1" id="KW-0472">Membrane</keyword>
<feature type="transmembrane region" description="Helical" evidence="1">
    <location>
        <begin position="21"/>
        <end position="38"/>
    </location>
</feature>
<dbReference type="AlphaFoldDB" id="S4I420"/>
<dbReference type="HOGENOM" id="CLU_210925_0_0_11"/>